<reference evidence="2 3" key="1">
    <citation type="journal article" date="2016" name="Nat. Commun.">
        <title>Thousands of microbial genomes shed light on interconnected biogeochemical processes in an aquifer system.</title>
        <authorList>
            <person name="Anantharaman K."/>
            <person name="Brown C.T."/>
            <person name="Hug L.A."/>
            <person name="Sharon I."/>
            <person name="Castelle C.J."/>
            <person name="Probst A.J."/>
            <person name="Thomas B.C."/>
            <person name="Singh A."/>
            <person name="Wilkins M.J."/>
            <person name="Karaoz U."/>
            <person name="Brodie E.L."/>
            <person name="Williams K.H."/>
            <person name="Hubbard S.S."/>
            <person name="Banfield J.F."/>
        </authorList>
    </citation>
    <scope>NUCLEOTIDE SEQUENCE [LARGE SCALE GENOMIC DNA]</scope>
</reference>
<dbReference type="Gene3D" id="3.30.70.1290">
    <property type="entry name" value="Transposase IS200-like"/>
    <property type="match status" value="1"/>
</dbReference>
<dbReference type="AlphaFoldDB" id="A0A1G2HSD5"/>
<accession>A0A1G2HSD5</accession>
<dbReference type="InterPro" id="IPR036515">
    <property type="entry name" value="Transposase_17_sf"/>
</dbReference>
<name>A0A1G2HSD5_9BACT</name>
<dbReference type="SMART" id="SM01321">
    <property type="entry name" value="Y1_Tnp"/>
    <property type="match status" value="1"/>
</dbReference>
<dbReference type="GO" id="GO:0004803">
    <property type="term" value="F:transposase activity"/>
    <property type="evidence" value="ECO:0007669"/>
    <property type="project" value="InterPro"/>
</dbReference>
<dbReference type="EMBL" id="MHOP01000028">
    <property type="protein sequence ID" value="OGZ65130.1"/>
    <property type="molecule type" value="Genomic_DNA"/>
</dbReference>
<organism evidence="2 3">
    <name type="scientific">Candidatus Staskawiczbacteria bacterium RIFCSPHIGHO2_01_FULL_41_41</name>
    <dbReference type="NCBI Taxonomy" id="1802203"/>
    <lineage>
        <taxon>Bacteria</taxon>
        <taxon>Candidatus Staskawicziibacteriota</taxon>
    </lineage>
</organism>
<feature type="domain" description="Transposase IS200-like" evidence="1">
    <location>
        <begin position="9"/>
        <end position="167"/>
    </location>
</feature>
<dbReference type="InterPro" id="IPR002686">
    <property type="entry name" value="Transposase_17"/>
</dbReference>
<dbReference type="Proteomes" id="UP000178774">
    <property type="component" value="Unassembled WGS sequence"/>
</dbReference>
<evidence type="ECO:0000259" key="1">
    <source>
        <dbReference type="SMART" id="SM01321"/>
    </source>
</evidence>
<dbReference type="GO" id="GO:0006313">
    <property type="term" value="P:DNA transposition"/>
    <property type="evidence" value="ECO:0007669"/>
    <property type="project" value="InterPro"/>
</dbReference>
<comment type="caution">
    <text evidence="2">The sequence shown here is derived from an EMBL/GenBank/DDBJ whole genome shotgun (WGS) entry which is preliminary data.</text>
</comment>
<dbReference type="Pfam" id="PF01797">
    <property type="entry name" value="Y1_Tnp"/>
    <property type="match status" value="1"/>
</dbReference>
<sequence>MPYRKVEFSNNEIYHIILRGIDGNIIFKDLDDYFRGIFSIYEFNDSNPVIIQKRREARNRFKKLVTEQESRRPTSTGSINLVEFIDNRDKLVDILAFCFMPNHIHLLLKQRQENGIHKFIVKVGGGYGRYSNEKNQRKGYVFQGRFQSVHIEDDNQLRVVVNYIHANPISLIEPKFKEEGIKNHSAEEVLEFLKTGHRWSSFPDYVGLKNFSSVTDRDFILNAMGGEKGLEDNLMDWILYKKELAVYEDILAKLN</sequence>
<proteinExistence type="predicted"/>
<dbReference type="GO" id="GO:0003677">
    <property type="term" value="F:DNA binding"/>
    <property type="evidence" value="ECO:0007669"/>
    <property type="project" value="InterPro"/>
</dbReference>
<protein>
    <recommendedName>
        <fullName evidence="1">Transposase IS200-like domain-containing protein</fullName>
    </recommendedName>
</protein>
<dbReference type="SUPFAM" id="SSF143422">
    <property type="entry name" value="Transposase IS200-like"/>
    <property type="match status" value="1"/>
</dbReference>
<dbReference type="PANTHER" id="PTHR34322">
    <property type="entry name" value="TRANSPOSASE, Y1_TNP DOMAIN-CONTAINING"/>
    <property type="match status" value="1"/>
</dbReference>
<gene>
    <name evidence="2" type="ORF">A2822_00370</name>
</gene>
<evidence type="ECO:0000313" key="2">
    <source>
        <dbReference type="EMBL" id="OGZ65130.1"/>
    </source>
</evidence>
<evidence type="ECO:0000313" key="3">
    <source>
        <dbReference type="Proteomes" id="UP000178774"/>
    </source>
</evidence>
<dbReference type="PANTHER" id="PTHR34322:SF2">
    <property type="entry name" value="TRANSPOSASE IS200-LIKE DOMAIN-CONTAINING PROTEIN"/>
    <property type="match status" value="1"/>
</dbReference>